<dbReference type="Gene3D" id="3.40.190.10">
    <property type="entry name" value="Periplasmic binding protein-like II"/>
    <property type="match status" value="2"/>
</dbReference>
<feature type="transmembrane region" description="Helical" evidence="2">
    <location>
        <begin position="15"/>
        <end position="35"/>
    </location>
</feature>
<evidence type="ECO:0000313" key="4">
    <source>
        <dbReference type="Proteomes" id="UP000235803"/>
    </source>
</evidence>
<evidence type="ECO:0000256" key="2">
    <source>
        <dbReference type="SAM" id="Phobius"/>
    </source>
</evidence>
<comment type="caution">
    <text evidence="3">The sequence shown here is derived from an EMBL/GenBank/DDBJ whole genome shotgun (WGS) entry which is preliminary data.</text>
</comment>
<dbReference type="PANTHER" id="PTHR30006">
    <property type="entry name" value="THIAMINE-BINDING PERIPLASMIC PROTEIN-RELATED"/>
    <property type="match status" value="1"/>
</dbReference>
<gene>
    <name evidence="3" type="ORF">C1H69_01400</name>
</gene>
<accession>A0A2N7UBE2</accession>
<organism evidence="3 4">
    <name type="scientific">Billgrantia endophytica</name>
    <dbReference type="NCBI Taxonomy" id="2033802"/>
    <lineage>
        <taxon>Bacteria</taxon>
        <taxon>Pseudomonadati</taxon>
        <taxon>Pseudomonadota</taxon>
        <taxon>Gammaproteobacteria</taxon>
        <taxon>Oceanospirillales</taxon>
        <taxon>Halomonadaceae</taxon>
        <taxon>Billgrantia</taxon>
    </lineage>
</organism>
<keyword evidence="2" id="KW-0472">Membrane</keyword>
<sequence>MQACLPRGCAGTNEALRGERVCLILIIITIGAWPLRPLPRNRYPMRPRVIGKTCIVLPLAATLLTAPLALASAPLKVHAPRLNDPEAPIFAAFTQETGIPIELVSLSMEELTSAFEAALASEAEPPVDVLMVVDTGNIHRLMEAGWLQPLESESLETRVPVELRDLEAGWSGYATRARVIYVNPDKIDWVPESYEALADERLAGKLCLGGGASAYNTSLMASVVAHHGEAAAEEWAEALVANLAQPAGGRDSELLQALAAPGDCAVTLANHYYYLRLLESENAEEQSTAEALKLVWPNQQGEGLEGRGAYRNVAAFAVAQGTPRAEQAVRFLEHTAGVAMQRDVAGGIFFPVVAEGVDEINAEQRLGHASMDTLSMRQLTGHLSKARQILARVGWE</sequence>
<dbReference type="AlphaFoldDB" id="A0A2N7UBE2"/>
<dbReference type="OrthoDB" id="9769567at2"/>
<reference evidence="3 4" key="1">
    <citation type="submission" date="2018-01" db="EMBL/GenBank/DDBJ databases">
        <title>Halomonas endophytica sp. nov., isolated from storage liquid in the stems of Populus euphratica.</title>
        <authorList>
            <person name="Chen C."/>
        </authorList>
    </citation>
    <scope>NUCLEOTIDE SEQUENCE [LARGE SCALE GENOMIC DNA]</scope>
    <source>
        <strain evidence="3 4">MC28</strain>
    </source>
</reference>
<keyword evidence="2" id="KW-1133">Transmembrane helix</keyword>
<dbReference type="PANTHER" id="PTHR30006:SF15">
    <property type="entry name" value="IRON-UTILIZATION PERIPLASMIC PROTEIN"/>
    <property type="match status" value="1"/>
</dbReference>
<name>A0A2N7UBE2_9GAMM</name>
<protein>
    <recommendedName>
        <fullName evidence="5">Fe(3+) ABC transporter substrate-binding protein</fullName>
    </recommendedName>
</protein>
<dbReference type="Pfam" id="PF13343">
    <property type="entry name" value="SBP_bac_6"/>
    <property type="match status" value="1"/>
</dbReference>
<dbReference type="Proteomes" id="UP000235803">
    <property type="component" value="Unassembled WGS sequence"/>
</dbReference>
<proteinExistence type="predicted"/>
<dbReference type="GO" id="GO:0030288">
    <property type="term" value="C:outer membrane-bounded periplasmic space"/>
    <property type="evidence" value="ECO:0007669"/>
    <property type="project" value="TreeGrafter"/>
</dbReference>
<dbReference type="EMBL" id="PNRF01000004">
    <property type="protein sequence ID" value="PMR77763.1"/>
    <property type="molecule type" value="Genomic_DNA"/>
</dbReference>
<evidence type="ECO:0008006" key="5">
    <source>
        <dbReference type="Google" id="ProtNLM"/>
    </source>
</evidence>
<evidence type="ECO:0000256" key="1">
    <source>
        <dbReference type="ARBA" id="ARBA00022729"/>
    </source>
</evidence>
<keyword evidence="2" id="KW-0812">Transmembrane</keyword>
<keyword evidence="4" id="KW-1185">Reference proteome</keyword>
<keyword evidence="1" id="KW-0732">Signal</keyword>
<dbReference type="SUPFAM" id="SSF53850">
    <property type="entry name" value="Periplasmic binding protein-like II"/>
    <property type="match status" value="1"/>
</dbReference>
<evidence type="ECO:0000313" key="3">
    <source>
        <dbReference type="EMBL" id="PMR77763.1"/>
    </source>
</evidence>